<dbReference type="PANTHER" id="PTHR46042">
    <property type="entry name" value="DIPHTHINE METHYLTRANSFERASE"/>
    <property type="match status" value="1"/>
</dbReference>
<dbReference type="InterPro" id="IPR001680">
    <property type="entry name" value="WD40_rpt"/>
</dbReference>
<comment type="similarity">
    <text evidence="5">Belongs to the DPH7 family.</text>
</comment>
<evidence type="ECO:0000256" key="3">
    <source>
        <dbReference type="ARBA" id="ARBA00022737"/>
    </source>
</evidence>
<dbReference type="PROSITE" id="PS50082">
    <property type="entry name" value="WD_REPEATS_2"/>
    <property type="match status" value="1"/>
</dbReference>
<evidence type="ECO:0000313" key="11">
    <source>
        <dbReference type="RefSeq" id="XP_014681861.1"/>
    </source>
</evidence>
<evidence type="ECO:0000256" key="9">
    <source>
        <dbReference type="SAM" id="MobiDB-lite"/>
    </source>
</evidence>
<dbReference type="Proteomes" id="UP000695022">
    <property type="component" value="Unplaced"/>
</dbReference>
<evidence type="ECO:0000256" key="2">
    <source>
        <dbReference type="ARBA" id="ARBA00022574"/>
    </source>
</evidence>
<keyword evidence="10" id="KW-1185">Reference proteome</keyword>
<dbReference type="InterPro" id="IPR052415">
    <property type="entry name" value="Diphthine_MTase"/>
</dbReference>
<dbReference type="Pfam" id="PF00400">
    <property type="entry name" value="WD40"/>
    <property type="match status" value="1"/>
</dbReference>
<dbReference type="EC" id="3.1.1.97" evidence="6"/>
<feature type="compositionally biased region" description="Polar residues" evidence="9">
    <location>
        <begin position="238"/>
        <end position="248"/>
    </location>
</feature>
<evidence type="ECO:0000313" key="10">
    <source>
        <dbReference type="Proteomes" id="UP000695022"/>
    </source>
</evidence>
<feature type="region of interest" description="Disordered" evidence="9">
    <location>
        <begin position="238"/>
        <end position="267"/>
    </location>
</feature>
<dbReference type="GeneID" id="106821525"/>
<organism evidence="10 11">
    <name type="scientific">Priapulus caudatus</name>
    <name type="common">Priapulid worm</name>
    <dbReference type="NCBI Taxonomy" id="37621"/>
    <lineage>
        <taxon>Eukaryota</taxon>
        <taxon>Metazoa</taxon>
        <taxon>Ecdysozoa</taxon>
        <taxon>Scalidophora</taxon>
        <taxon>Priapulida</taxon>
        <taxon>Priapulimorpha</taxon>
        <taxon>Priapulimorphida</taxon>
        <taxon>Priapulidae</taxon>
        <taxon>Priapulus</taxon>
    </lineage>
</organism>
<evidence type="ECO:0000256" key="1">
    <source>
        <dbReference type="ARBA" id="ARBA00005156"/>
    </source>
</evidence>
<dbReference type="SUPFAM" id="SSF50978">
    <property type="entry name" value="WD40 repeat-like"/>
    <property type="match status" value="1"/>
</dbReference>
<gene>
    <name evidence="11" type="primary">LOC106821525</name>
</gene>
<keyword evidence="3" id="KW-0677">Repeat</keyword>
<reference evidence="11" key="1">
    <citation type="submission" date="2025-08" db="UniProtKB">
        <authorList>
            <consortium name="RefSeq"/>
        </authorList>
    </citation>
    <scope>IDENTIFICATION</scope>
</reference>
<dbReference type="InterPro" id="IPR015943">
    <property type="entry name" value="WD40/YVTN_repeat-like_dom_sf"/>
</dbReference>
<name>A0ABM1FBP0_PRICU</name>
<dbReference type="SMART" id="SM00320">
    <property type="entry name" value="WD40"/>
    <property type="match status" value="3"/>
</dbReference>
<evidence type="ECO:0000256" key="5">
    <source>
        <dbReference type="ARBA" id="ARBA00038092"/>
    </source>
</evidence>
<comment type="pathway">
    <text evidence="1">Protein modification; peptidyl-diphthamide biosynthesis.</text>
</comment>
<protein>
    <recommendedName>
        <fullName evidence="6">methylated diphthine methylhydrolase</fullName>
        <ecNumber evidence="6">3.1.1.97</ecNumber>
    </recommendedName>
</protein>
<dbReference type="PANTHER" id="PTHR46042:SF1">
    <property type="entry name" value="DIPHTHINE METHYLTRANSFERASE"/>
    <property type="match status" value="1"/>
</dbReference>
<evidence type="ECO:0000256" key="8">
    <source>
        <dbReference type="PROSITE-ProRule" id="PRU00221"/>
    </source>
</evidence>
<dbReference type="RefSeq" id="XP_014681861.1">
    <property type="nucleotide sequence ID" value="XM_014826375.1"/>
</dbReference>
<accession>A0ABM1FBP0</accession>
<sequence length="315" mass="35073">MLAAALSSGDVLFLELQEVCQNSCLVEKHRLSIGKDSIALSLDWTAFENDSASVIVSDSLGNLSLCEEGQSEFSVMQQWQAHDYEAWIAAFDKWNRNVLYSGGDDCKLKGWDIRAPPTLPTFTSKQHSMGVCSIQSNKHREHLFASGSYDEKILLWDNRNIKCPLSTTHVGGGVWRLKWEPLYGDHLLAACMHNGFHILDCTNLEENGQKIVASYMEHSSLAYGADWGMPIAQLDRNQSTAGDGNATDSIRRNIDGDTSGNASDNRRSVERGAAECLKTVPNTSQHTSLTSKCLGYTLASCSFYDHVMHLWQWCW</sequence>
<evidence type="ECO:0000256" key="6">
    <source>
        <dbReference type="ARBA" id="ARBA00039131"/>
    </source>
</evidence>
<proteinExistence type="inferred from homology"/>
<dbReference type="InterPro" id="IPR036322">
    <property type="entry name" value="WD40_repeat_dom_sf"/>
</dbReference>
<feature type="repeat" description="WD" evidence="8">
    <location>
        <begin position="124"/>
        <end position="157"/>
    </location>
</feature>
<keyword evidence="2 8" id="KW-0853">WD repeat</keyword>
<comment type="catalytic activity">
    <reaction evidence="7">
        <text>diphthine methyl ester-[translation elongation factor 2] + H2O = diphthine-[translation elongation factor 2] + methanol + H(+)</text>
        <dbReference type="Rhea" id="RHEA:42656"/>
        <dbReference type="Rhea" id="RHEA-COMP:10172"/>
        <dbReference type="Rhea" id="RHEA-COMP:10173"/>
        <dbReference type="ChEBI" id="CHEBI:15377"/>
        <dbReference type="ChEBI" id="CHEBI:15378"/>
        <dbReference type="ChEBI" id="CHEBI:17790"/>
        <dbReference type="ChEBI" id="CHEBI:79005"/>
        <dbReference type="ChEBI" id="CHEBI:82696"/>
        <dbReference type="EC" id="3.1.1.97"/>
    </reaction>
</comment>
<evidence type="ECO:0000256" key="4">
    <source>
        <dbReference type="ARBA" id="ARBA00022801"/>
    </source>
</evidence>
<dbReference type="Gene3D" id="2.130.10.10">
    <property type="entry name" value="YVTN repeat-like/Quinoprotein amine dehydrogenase"/>
    <property type="match status" value="1"/>
</dbReference>
<evidence type="ECO:0000256" key="7">
    <source>
        <dbReference type="ARBA" id="ARBA00047551"/>
    </source>
</evidence>
<keyword evidence="4" id="KW-0378">Hydrolase</keyword>